<dbReference type="InterPro" id="IPR003004">
    <property type="entry name" value="GspF/PilC"/>
</dbReference>
<evidence type="ECO:0000259" key="8">
    <source>
        <dbReference type="Pfam" id="PF00482"/>
    </source>
</evidence>
<dbReference type="GO" id="GO:0005886">
    <property type="term" value="C:plasma membrane"/>
    <property type="evidence" value="ECO:0007669"/>
    <property type="project" value="UniProtKB-SubCell"/>
</dbReference>
<evidence type="ECO:0000256" key="3">
    <source>
        <dbReference type="ARBA" id="ARBA00022475"/>
    </source>
</evidence>
<evidence type="ECO:0000256" key="2">
    <source>
        <dbReference type="ARBA" id="ARBA00005745"/>
    </source>
</evidence>
<dbReference type="InterPro" id="IPR018076">
    <property type="entry name" value="T2SS_GspF_dom"/>
</dbReference>
<comment type="caution">
    <text evidence="9">The sequence shown here is derived from an EMBL/GenBank/DDBJ whole genome shotgun (WGS) entry which is preliminary data.</text>
</comment>
<evidence type="ECO:0000256" key="6">
    <source>
        <dbReference type="ARBA" id="ARBA00023136"/>
    </source>
</evidence>
<evidence type="ECO:0000256" key="7">
    <source>
        <dbReference type="SAM" id="Phobius"/>
    </source>
</evidence>
<accession>A0A242A9Y9</accession>
<feature type="transmembrane region" description="Helical" evidence="7">
    <location>
        <begin position="115"/>
        <end position="135"/>
    </location>
</feature>
<dbReference type="RefSeq" id="WP_086275753.1">
    <property type="nucleotide sequence ID" value="NZ_NGKU01000001.1"/>
</dbReference>
<feature type="transmembrane region" description="Helical" evidence="7">
    <location>
        <begin position="314"/>
        <end position="335"/>
    </location>
</feature>
<sequence length="343" mass="38953">MTFFKKKAGKLSRQTAESFLATFTILLESGFSLQESLHVMLRSGQYDSSVIQSQISELSQGQRLAQAMKNVHLTPSEINQLYLAETHGNLVDTLRRMVDYQSLFNKQKQLLYKTILYPALLLLFVFSALFGMRSFLLPQLLASGMIDGHHWGIQLVEQAPIILLIGILISVVLLLLTQSVFSRKTAIAKAEFLSRIPLFGSVYRCWQTSFFALEWGKLFRQGLETNQIILCMKETNKATLIQELASVLEQTLVQGGKLTEQLEQYHFLTPEFALIVFQGEVKGRLGDELFVYSQLLSERVFQRVEKAIQWIQPVIFLFVALLIVGIYAAMFLPIYGNIQGVIE</sequence>
<evidence type="ECO:0000256" key="5">
    <source>
        <dbReference type="ARBA" id="ARBA00022989"/>
    </source>
</evidence>
<keyword evidence="4 7" id="KW-0812">Transmembrane</keyword>
<gene>
    <name evidence="9" type="ORF">A5886_002863</name>
</gene>
<keyword evidence="6 7" id="KW-0472">Membrane</keyword>
<evidence type="ECO:0000313" key="10">
    <source>
        <dbReference type="Proteomes" id="UP000195043"/>
    </source>
</evidence>
<dbReference type="InterPro" id="IPR042094">
    <property type="entry name" value="T2SS_GspF_sf"/>
</dbReference>
<name>A0A242A9Y9_9ENTE</name>
<dbReference type="OrthoDB" id="2294348at2"/>
<keyword evidence="5 7" id="KW-1133">Transmembrane helix</keyword>
<dbReference type="Pfam" id="PF00482">
    <property type="entry name" value="T2SSF"/>
    <property type="match status" value="2"/>
</dbReference>
<dbReference type="AlphaFoldDB" id="A0A242A9Y9"/>
<comment type="similarity">
    <text evidence="2">Belongs to the GSP F family.</text>
</comment>
<protein>
    <recommendedName>
        <fullName evidence="8">Type II secretion system protein GspF domain-containing protein</fullName>
    </recommendedName>
</protein>
<dbReference type="EMBL" id="NGKU01000001">
    <property type="protein sequence ID" value="OTN77762.1"/>
    <property type="molecule type" value="Genomic_DNA"/>
</dbReference>
<keyword evidence="10" id="KW-1185">Reference proteome</keyword>
<dbReference type="NCBIfam" id="NF041012">
    <property type="entry name" value="T4P_ComGB"/>
    <property type="match status" value="1"/>
</dbReference>
<keyword evidence="3" id="KW-1003">Cell membrane</keyword>
<dbReference type="InterPro" id="IPR047692">
    <property type="entry name" value="T4P_ComGB"/>
</dbReference>
<dbReference type="Proteomes" id="UP000195043">
    <property type="component" value="Unassembled WGS sequence"/>
</dbReference>
<dbReference type="Gene3D" id="1.20.81.30">
    <property type="entry name" value="Type II secretion system (T2SS), domain F"/>
    <property type="match status" value="2"/>
</dbReference>
<organism evidence="9 10">
    <name type="scientific">Candidatus Enterococcus testudinis</name>
    <dbReference type="NCBI Taxonomy" id="1834191"/>
    <lineage>
        <taxon>Bacteria</taxon>
        <taxon>Bacillati</taxon>
        <taxon>Bacillota</taxon>
        <taxon>Bacilli</taxon>
        <taxon>Lactobacillales</taxon>
        <taxon>Enterococcaceae</taxon>
        <taxon>Enterococcus</taxon>
    </lineage>
</organism>
<evidence type="ECO:0000313" key="9">
    <source>
        <dbReference type="EMBL" id="OTN77762.1"/>
    </source>
</evidence>
<proteinExistence type="inferred from homology"/>
<evidence type="ECO:0000256" key="1">
    <source>
        <dbReference type="ARBA" id="ARBA00004651"/>
    </source>
</evidence>
<reference evidence="9 10" key="1">
    <citation type="submission" date="2017-05" db="EMBL/GenBank/DDBJ databases">
        <title>The Genome Sequence of Enterococcus sp. 8G7_MSG3316.</title>
        <authorList>
            <consortium name="The Broad Institute Genomics Platform"/>
            <consortium name="The Broad Institute Genomic Center for Infectious Diseases"/>
            <person name="Earl A."/>
            <person name="Manson A."/>
            <person name="Schwartman J."/>
            <person name="Gilmore M."/>
            <person name="Abouelleil A."/>
            <person name="Cao P."/>
            <person name="Chapman S."/>
            <person name="Cusick C."/>
            <person name="Shea T."/>
            <person name="Young S."/>
            <person name="Neafsey D."/>
            <person name="Nusbaum C."/>
            <person name="Birren B."/>
        </authorList>
    </citation>
    <scope>NUCLEOTIDE SEQUENCE [LARGE SCALE GENOMIC DNA]</scope>
    <source>
        <strain evidence="9 10">8G7_MSG3316</strain>
    </source>
</reference>
<dbReference type="STRING" id="1834191.A5886_002863"/>
<feature type="transmembrane region" description="Helical" evidence="7">
    <location>
        <begin position="155"/>
        <end position="176"/>
    </location>
</feature>
<dbReference type="PANTHER" id="PTHR30012:SF0">
    <property type="entry name" value="TYPE II SECRETION SYSTEM PROTEIN F-RELATED"/>
    <property type="match status" value="1"/>
</dbReference>
<evidence type="ECO:0000256" key="4">
    <source>
        <dbReference type="ARBA" id="ARBA00022692"/>
    </source>
</evidence>
<dbReference type="PANTHER" id="PTHR30012">
    <property type="entry name" value="GENERAL SECRETION PATHWAY PROTEIN"/>
    <property type="match status" value="1"/>
</dbReference>
<comment type="subcellular location">
    <subcellularLocation>
        <location evidence="1">Cell membrane</location>
        <topology evidence="1">Multi-pass membrane protein</topology>
    </subcellularLocation>
</comment>
<feature type="domain" description="Type II secretion system protein GspF" evidence="8">
    <location>
        <begin position="211"/>
        <end position="333"/>
    </location>
</feature>
<feature type="domain" description="Type II secretion system protein GspF" evidence="8">
    <location>
        <begin position="19"/>
        <end position="138"/>
    </location>
</feature>